<proteinExistence type="predicted"/>
<protein>
    <submittedName>
        <fullName evidence="4">RNA-binding protein</fullName>
    </submittedName>
</protein>
<dbReference type="Gene3D" id="3.30.70.330">
    <property type="match status" value="1"/>
</dbReference>
<dbReference type="PANTHER" id="PTHR48025">
    <property type="entry name" value="OS02G0815200 PROTEIN"/>
    <property type="match status" value="1"/>
</dbReference>
<comment type="caution">
    <text evidence="4">The sequence shown here is derived from an EMBL/GenBank/DDBJ whole genome shotgun (WGS) entry which is preliminary data.</text>
</comment>
<evidence type="ECO:0000256" key="2">
    <source>
        <dbReference type="SAM" id="MobiDB-lite"/>
    </source>
</evidence>
<feature type="domain" description="RRM" evidence="3">
    <location>
        <begin position="4"/>
        <end position="76"/>
    </location>
</feature>
<dbReference type="InterPro" id="IPR050502">
    <property type="entry name" value="Euk_RNA-bind_prot"/>
</dbReference>
<dbReference type="GO" id="GO:0003729">
    <property type="term" value="F:mRNA binding"/>
    <property type="evidence" value="ECO:0007669"/>
    <property type="project" value="TreeGrafter"/>
</dbReference>
<dbReference type="PROSITE" id="PS50102">
    <property type="entry name" value="RRM"/>
    <property type="match status" value="1"/>
</dbReference>
<dbReference type="InterPro" id="IPR000504">
    <property type="entry name" value="RRM_dom"/>
</dbReference>
<evidence type="ECO:0000256" key="1">
    <source>
        <dbReference type="ARBA" id="ARBA00022884"/>
    </source>
</evidence>
<reference evidence="4 5" key="1">
    <citation type="submission" date="2018-08" db="EMBL/GenBank/DDBJ databases">
        <title>Draft genome of candidate division NPL-UPA2 bacterium Unc8 that adapted to ultra-basic serpentinizing groundwater.</title>
        <authorList>
            <person name="Ishii S."/>
            <person name="Suzuki S."/>
            <person name="Nealson K.H."/>
        </authorList>
    </citation>
    <scope>NUCLEOTIDE SEQUENCE [LARGE SCALE GENOMIC DNA]</scope>
    <source>
        <strain evidence="4">Unc8</strain>
    </source>
</reference>
<dbReference type="SMART" id="SM00360">
    <property type="entry name" value="RRM"/>
    <property type="match status" value="1"/>
</dbReference>
<evidence type="ECO:0000313" key="5">
    <source>
        <dbReference type="Proteomes" id="UP000266287"/>
    </source>
</evidence>
<dbReference type="InterPro" id="IPR012677">
    <property type="entry name" value="Nucleotide-bd_a/b_plait_sf"/>
</dbReference>
<evidence type="ECO:0000313" key="4">
    <source>
        <dbReference type="EMBL" id="RII00566.1"/>
    </source>
</evidence>
<feature type="region of interest" description="Disordered" evidence="2">
    <location>
        <begin position="67"/>
        <end position="88"/>
    </location>
</feature>
<gene>
    <name evidence="4" type="ORF">B9J77_02235</name>
</gene>
<dbReference type="Proteomes" id="UP000266287">
    <property type="component" value="Unassembled WGS sequence"/>
</dbReference>
<name>A0A399FYN4_UNCN2</name>
<organism evidence="4 5">
    <name type="scientific">candidate division NPL-UPA2 bacterium Unc8</name>
    <dbReference type="NCBI Taxonomy" id="1980939"/>
    <lineage>
        <taxon>Bacteria</taxon>
    </lineage>
</organism>
<evidence type="ECO:0000259" key="3">
    <source>
        <dbReference type="PROSITE" id="PS50102"/>
    </source>
</evidence>
<dbReference type="InterPro" id="IPR035979">
    <property type="entry name" value="RBD_domain_sf"/>
</dbReference>
<dbReference type="Pfam" id="PF00076">
    <property type="entry name" value="RRM_1"/>
    <property type="match status" value="1"/>
</dbReference>
<dbReference type="SUPFAM" id="SSF54928">
    <property type="entry name" value="RNA-binding domain, RBD"/>
    <property type="match status" value="1"/>
</dbReference>
<accession>A0A399FYN4</accession>
<dbReference type="PANTHER" id="PTHR48025:SF1">
    <property type="entry name" value="RRM DOMAIN-CONTAINING PROTEIN"/>
    <property type="match status" value="1"/>
</dbReference>
<sequence length="88" mass="10072">MQGSKLYVGNLSYSTTNEQLKELFAEHGEVKEVNIIEGRGFGFVEMSDTSGAEKAKEALDGKDFQGRNLKIDEARPPREREKRDFRKY</sequence>
<dbReference type="EMBL" id="NDHY01000003">
    <property type="protein sequence ID" value="RII00566.1"/>
    <property type="molecule type" value="Genomic_DNA"/>
</dbReference>
<keyword evidence="1" id="KW-0694">RNA-binding</keyword>
<dbReference type="AlphaFoldDB" id="A0A399FYN4"/>